<reference evidence="3 4" key="1">
    <citation type="submission" date="2016-10" db="EMBL/GenBank/DDBJ databases">
        <authorList>
            <person name="de Groot N.N."/>
        </authorList>
    </citation>
    <scope>NUCLEOTIDE SEQUENCE [LARGE SCALE GENOMIC DNA]</scope>
    <source>
        <strain evidence="3 4">743A</strain>
    </source>
</reference>
<name>A0A1I6KGJ9_9FIRM</name>
<feature type="region of interest" description="Disordered" evidence="1">
    <location>
        <begin position="29"/>
        <end position="78"/>
    </location>
</feature>
<evidence type="ECO:0000256" key="2">
    <source>
        <dbReference type="SAM" id="SignalP"/>
    </source>
</evidence>
<evidence type="ECO:0000313" key="4">
    <source>
        <dbReference type="Proteomes" id="UP000199659"/>
    </source>
</evidence>
<gene>
    <name evidence="3" type="ORF">SAMN05661086_02398</name>
</gene>
<keyword evidence="2" id="KW-0732">Signal</keyword>
<dbReference type="OrthoDB" id="2046760at2"/>
<keyword evidence="4" id="KW-1185">Reference proteome</keyword>
<protein>
    <recommendedName>
        <fullName evidence="5">Sporulation and spore germination</fullName>
    </recommendedName>
</protein>
<evidence type="ECO:0000256" key="1">
    <source>
        <dbReference type="SAM" id="MobiDB-lite"/>
    </source>
</evidence>
<feature type="compositionally biased region" description="Acidic residues" evidence="1">
    <location>
        <begin position="43"/>
        <end position="55"/>
    </location>
</feature>
<evidence type="ECO:0008006" key="5">
    <source>
        <dbReference type="Google" id="ProtNLM"/>
    </source>
</evidence>
<proteinExistence type="predicted"/>
<dbReference type="PROSITE" id="PS51257">
    <property type="entry name" value="PROKAR_LIPOPROTEIN"/>
    <property type="match status" value="1"/>
</dbReference>
<dbReference type="EMBL" id="FOYZ01000009">
    <property type="protein sequence ID" value="SFR90284.1"/>
    <property type="molecule type" value="Genomic_DNA"/>
</dbReference>
<dbReference type="STRING" id="37658.SAMN05661086_02398"/>
<organism evidence="3 4">
    <name type="scientific">Anaeromicropila populeti</name>
    <dbReference type="NCBI Taxonomy" id="37658"/>
    <lineage>
        <taxon>Bacteria</taxon>
        <taxon>Bacillati</taxon>
        <taxon>Bacillota</taxon>
        <taxon>Clostridia</taxon>
        <taxon>Lachnospirales</taxon>
        <taxon>Lachnospiraceae</taxon>
        <taxon>Anaeromicropila</taxon>
    </lineage>
</organism>
<evidence type="ECO:0000313" key="3">
    <source>
        <dbReference type="EMBL" id="SFR90284.1"/>
    </source>
</evidence>
<dbReference type="Proteomes" id="UP000199659">
    <property type="component" value="Unassembled WGS sequence"/>
</dbReference>
<feature type="signal peptide" evidence="2">
    <location>
        <begin position="1"/>
        <end position="22"/>
    </location>
</feature>
<dbReference type="AlphaFoldDB" id="A0A1I6KGJ9"/>
<feature type="chain" id="PRO_5038641998" description="Sporulation and spore germination" evidence="2">
    <location>
        <begin position="23"/>
        <end position="214"/>
    </location>
</feature>
<accession>A0A1I6KGJ9</accession>
<dbReference type="RefSeq" id="WP_092561081.1">
    <property type="nucleotide sequence ID" value="NZ_FOYZ01000009.1"/>
</dbReference>
<sequence>MLKNRWKKIVFSCLIIVTVVLVTGCNTNKSKTSEKPPVITSEETPDVSDEPEVSGEPEVSSIEGAGEETSEEAITKDKDDAVSELVRNDLIEIQIYSINKETLECEAATALLPSDTEITPELIVQEVVSSYVDSGIDIGIYYVKEEKDNVVVSFEKDKAPLVNVGSGVEATILNSISQSLLDNIESCKGVIFRMEDDAYESGHFTYKYDELYLY</sequence>